<name>T1EZH2_HELRO</name>
<proteinExistence type="predicted"/>
<gene>
    <name evidence="2" type="primary">20201972</name>
    <name evidence="1" type="ORF">HELRODRAFT_167547</name>
</gene>
<dbReference type="RefSeq" id="XP_009011297.1">
    <property type="nucleotide sequence ID" value="XM_009013049.1"/>
</dbReference>
<reference evidence="3" key="1">
    <citation type="submission" date="2012-12" db="EMBL/GenBank/DDBJ databases">
        <authorList>
            <person name="Hellsten U."/>
            <person name="Grimwood J."/>
            <person name="Chapman J.A."/>
            <person name="Shapiro H."/>
            <person name="Aerts A."/>
            <person name="Otillar R.P."/>
            <person name="Terry A.Y."/>
            <person name="Boore J.L."/>
            <person name="Simakov O."/>
            <person name="Marletaz F."/>
            <person name="Cho S.-J."/>
            <person name="Edsinger-Gonzales E."/>
            <person name="Havlak P."/>
            <person name="Kuo D.-H."/>
            <person name="Larsson T."/>
            <person name="Lv J."/>
            <person name="Arendt D."/>
            <person name="Savage R."/>
            <person name="Osoegawa K."/>
            <person name="de Jong P."/>
            <person name="Lindberg D.R."/>
            <person name="Seaver E.C."/>
            <person name="Weisblat D.A."/>
            <person name="Putnam N.H."/>
            <person name="Grigoriev I.V."/>
            <person name="Rokhsar D.S."/>
        </authorList>
    </citation>
    <scope>NUCLEOTIDE SEQUENCE</scope>
</reference>
<evidence type="ECO:0000313" key="1">
    <source>
        <dbReference type="EMBL" id="ESO11028.1"/>
    </source>
</evidence>
<reference evidence="2" key="3">
    <citation type="submission" date="2015-06" db="UniProtKB">
        <authorList>
            <consortium name="EnsemblMetazoa"/>
        </authorList>
    </citation>
    <scope>IDENTIFICATION</scope>
</reference>
<dbReference type="EMBL" id="AMQM01002805">
    <property type="status" value="NOT_ANNOTATED_CDS"/>
    <property type="molecule type" value="Genomic_DNA"/>
</dbReference>
<dbReference type="KEGG" id="hro:HELRODRAFT_167547"/>
<organism evidence="2 3">
    <name type="scientific">Helobdella robusta</name>
    <name type="common">Californian leech</name>
    <dbReference type="NCBI Taxonomy" id="6412"/>
    <lineage>
        <taxon>Eukaryota</taxon>
        <taxon>Metazoa</taxon>
        <taxon>Spiralia</taxon>
        <taxon>Lophotrochozoa</taxon>
        <taxon>Annelida</taxon>
        <taxon>Clitellata</taxon>
        <taxon>Hirudinea</taxon>
        <taxon>Rhynchobdellida</taxon>
        <taxon>Glossiphoniidae</taxon>
        <taxon>Helobdella</taxon>
    </lineage>
</organism>
<dbReference type="EnsemblMetazoa" id="HelroT167547">
    <property type="protein sequence ID" value="HelroP167547"/>
    <property type="gene ID" value="HelroG167547"/>
</dbReference>
<dbReference type="HOGENOM" id="CLU_1273459_0_0_1"/>
<dbReference type="CTD" id="20201972"/>
<sequence>MYLFKSECYKKSLTLFLMCQAYYFPSLARYEQMLPVDGDIIFAVFGNVWVSFCQNTNVGNSGDLKLKVTSLSIETFKESRIHVEKNNHTLQVQGVDYNNSFEIKIEYTIESEATQGRSRRNRLVSVNENKNELIDLFANTNTTFQQIFDWIHVERSDSDDAYQLEEERMVKFLPVIKTLTVDRPDRQVEILFGLQDLAARLSHPPCFNLYLNSQFKS</sequence>
<dbReference type="InParanoid" id="T1EZH2"/>
<dbReference type="GeneID" id="20201972"/>
<protein>
    <submittedName>
        <fullName evidence="1 2">Uncharacterized protein</fullName>
    </submittedName>
</protein>
<reference evidence="1 3" key="2">
    <citation type="journal article" date="2013" name="Nature">
        <title>Insights into bilaterian evolution from three spiralian genomes.</title>
        <authorList>
            <person name="Simakov O."/>
            <person name="Marletaz F."/>
            <person name="Cho S.J."/>
            <person name="Edsinger-Gonzales E."/>
            <person name="Havlak P."/>
            <person name="Hellsten U."/>
            <person name="Kuo D.H."/>
            <person name="Larsson T."/>
            <person name="Lv J."/>
            <person name="Arendt D."/>
            <person name="Savage R."/>
            <person name="Osoegawa K."/>
            <person name="de Jong P."/>
            <person name="Grimwood J."/>
            <person name="Chapman J.A."/>
            <person name="Shapiro H."/>
            <person name="Aerts A."/>
            <person name="Otillar R.P."/>
            <person name="Terry A.Y."/>
            <person name="Boore J.L."/>
            <person name="Grigoriev I.V."/>
            <person name="Lindberg D.R."/>
            <person name="Seaver E.C."/>
            <person name="Weisblat D.A."/>
            <person name="Putnam N.H."/>
            <person name="Rokhsar D.S."/>
        </authorList>
    </citation>
    <scope>NUCLEOTIDE SEQUENCE</scope>
</reference>
<dbReference type="EMBL" id="KB095858">
    <property type="protein sequence ID" value="ESO11028.1"/>
    <property type="molecule type" value="Genomic_DNA"/>
</dbReference>
<accession>T1EZH2</accession>
<dbReference type="Proteomes" id="UP000015101">
    <property type="component" value="Unassembled WGS sequence"/>
</dbReference>
<evidence type="ECO:0000313" key="3">
    <source>
        <dbReference type="Proteomes" id="UP000015101"/>
    </source>
</evidence>
<keyword evidence="3" id="KW-1185">Reference proteome</keyword>
<evidence type="ECO:0000313" key="2">
    <source>
        <dbReference type="EnsemblMetazoa" id="HelroP167547"/>
    </source>
</evidence>
<dbReference type="AlphaFoldDB" id="T1EZH2"/>